<gene>
    <name evidence="2" type="ORF">HUK38_08085</name>
</gene>
<feature type="domain" description="KaiB" evidence="1">
    <location>
        <begin position="7"/>
        <end position="88"/>
    </location>
</feature>
<evidence type="ECO:0000259" key="1">
    <source>
        <dbReference type="SMART" id="SM01248"/>
    </source>
</evidence>
<keyword evidence="3" id="KW-1185">Reference proteome</keyword>
<dbReference type="InterPro" id="IPR011649">
    <property type="entry name" value="KaiB_domain"/>
</dbReference>
<dbReference type="Gene3D" id="3.40.30.10">
    <property type="entry name" value="Glutaredoxin"/>
    <property type="match status" value="1"/>
</dbReference>
<dbReference type="SMART" id="SM01248">
    <property type="entry name" value="KaiB"/>
    <property type="match status" value="1"/>
</dbReference>
<sequence length="93" mass="10500">MATYHLMLFHAGDSELTCRALDNLRHFCYEQFGDDYALELVDVLLNPECTIPFHILLTPTVVVTAPAPERRLIGDLSDVERLRRGLGMLAATR</sequence>
<dbReference type="GO" id="GO:0048511">
    <property type="term" value="P:rhythmic process"/>
    <property type="evidence" value="ECO:0007669"/>
    <property type="project" value="InterPro"/>
</dbReference>
<dbReference type="SUPFAM" id="SSF52833">
    <property type="entry name" value="Thioredoxin-like"/>
    <property type="match status" value="1"/>
</dbReference>
<dbReference type="Pfam" id="PF07689">
    <property type="entry name" value="KaiB"/>
    <property type="match status" value="1"/>
</dbReference>
<dbReference type="RefSeq" id="WP_182583819.1">
    <property type="nucleotide sequence ID" value="NZ_JABVCQ010000015.1"/>
</dbReference>
<evidence type="ECO:0000313" key="2">
    <source>
        <dbReference type="EMBL" id="MBB1126188.1"/>
    </source>
</evidence>
<evidence type="ECO:0000313" key="3">
    <source>
        <dbReference type="Proteomes" id="UP000548632"/>
    </source>
</evidence>
<dbReference type="EMBL" id="JABVCQ010000015">
    <property type="protein sequence ID" value="MBB1126188.1"/>
    <property type="molecule type" value="Genomic_DNA"/>
</dbReference>
<protein>
    <submittedName>
        <fullName evidence="2">Circadian clock protein KaiB</fullName>
    </submittedName>
</protein>
<name>A0A839HGC3_9GAMM</name>
<dbReference type="Proteomes" id="UP000548632">
    <property type="component" value="Unassembled WGS sequence"/>
</dbReference>
<dbReference type="InterPro" id="IPR036249">
    <property type="entry name" value="Thioredoxin-like_sf"/>
</dbReference>
<comment type="caution">
    <text evidence="2">The sequence shown here is derived from an EMBL/GenBank/DDBJ whole genome shotgun (WGS) entry which is preliminary data.</text>
</comment>
<accession>A0A839HGC3</accession>
<organism evidence="2 3">
    <name type="scientific">Thiospirillum jenense</name>
    <dbReference type="NCBI Taxonomy" id="1653858"/>
    <lineage>
        <taxon>Bacteria</taxon>
        <taxon>Pseudomonadati</taxon>
        <taxon>Pseudomonadota</taxon>
        <taxon>Gammaproteobacteria</taxon>
        <taxon>Chromatiales</taxon>
        <taxon>Chromatiaceae</taxon>
        <taxon>Thiospirillum</taxon>
    </lineage>
</organism>
<dbReference type="PANTHER" id="PTHR41709:SF2">
    <property type="entry name" value="CIRCADIAN CLOCK PROTEIN KAIB2"/>
    <property type="match status" value="1"/>
</dbReference>
<reference evidence="2 3" key="1">
    <citation type="journal article" date="2020" name="Arch. Microbiol.">
        <title>The genome sequence of the giant phototrophic gammaproteobacterium Thiospirillum jenense gives insight into its physiological properties and phylogenetic relationships.</title>
        <authorList>
            <person name="Imhoff J.F."/>
            <person name="Meyer T.E."/>
            <person name="Kyndt J.A."/>
        </authorList>
    </citation>
    <scope>NUCLEOTIDE SEQUENCE [LARGE SCALE GENOMIC DNA]</scope>
    <source>
        <strain evidence="2 3">DSM 216</strain>
    </source>
</reference>
<proteinExistence type="predicted"/>
<dbReference type="PANTHER" id="PTHR41709">
    <property type="entry name" value="KAIB-LIKE PROTEIN 1"/>
    <property type="match status" value="1"/>
</dbReference>
<dbReference type="InterPro" id="IPR039022">
    <property type="entry name" value="KaiB-like"/>
</dbReference>
<dbReference type="AlphaFoldDB" id="A0A839HGC3"/>